<reference evidence="1" key="1">
    <citation type="submission" date="2021-01" db="EMBL/GenBank/DDBJ databases">
        <title>Genome sequence of strain Noviherbaspirillum sp. DKR-6.</title>
        <authorList>
            <person name="Chaudhary D.K."/>
        </authorList>
    </citation>
    <scope>NUCLEOTIDE SEQUENCE</scope>
    <source>
        <strain evidence="1">DKR-6</strain>
    </source>
</reference>
<dbReference type="AlphaFoldDB" id="A0A934W6V6"/>
<sequence>MNGIPGNPSNGRRGRARRLVKQLAKETANVVHPIQVAIQQHPADRMSAADAPYPALRVQTRCTSHSPMARIHASPSFPLRGTPMHAAVRADCFLVG</sequence>
<name>A0A934W6V6_9BURK</name>
<accession>A0A934W6V6</accession>
<evidence type="ECO:0000313" key="1">
    <source>
        <dbReference type="EMBL" id="MBK4733974.1"/>
    </source>
</evidence>
<evidence type="ECO:0000313" key="2">
    <source>
        <dbReference type="Proteomes" id="UP000622890"/>
    </source>
</evidence>
<dbReference type="RefSeq" id="WP_200590678.1">
    <property type="nucleotide sequence ID" value="NZ_JAEPBG010000001.1"/>
</dbReference>
<gene>
    <name evidence="1" type="ORF">JJB74_05055</name>
</gene>
<dbReference type="EMBL" id="JAEPBG010000001">
    <property type="protein sequence ID" value="MBK4733974.1"/>
    <property type="molecule type" value="Genomic_DNA"/>
</dbReference>
<organism evidence="1 2">
    <name type="scientific">Noviherbaspirillum pedocola</name>
    <dbReference type="NCBI Taxonomy" id="2801341"/>
    <lineage>
        <taxon>Bacteria</taxon>
        <taxon>Pseudomonadati</taxon>
        <taxon>Pseudomonadota</taxon>
        <taxon>Betaproteobacteria</taxon>
        <taxon>Burkholderiales</taxon>
        <taxon>Oxalobacteraceae</taxon>
        <taxon>Noviherbaspirillum</taxon>
    </lineage>
</organism>
<keyword evidence="2" id="KW-1185">Reference proteome</keyword>
<comment type="caution">
    <text evidence="1">The sequence shown here is derived from an EMBL/GenBank/DDBJ whole genome shotgun (WGS) entry which is preliminary data.</text>
</comment>
<protein>
    <submittedName>
        <fullName evidence="1">Uncharacterized protein</fullName>
    </submittedName>
</protein>
<proteinExistence type="predicted"/>
<dbReference type="Proteomes" id="UP000622890">
    <property type="component" value="Unassembled WGS sequence"/>
</dbReference>